<evidence type="ECO:0000259" key="4">
    <source>
        <dbReference type="PROSITE" id="PS50995"/>
    </source>
</evidence>
<dbReference type="Pfam" id="PF12802">
    <property type="entry name" value="MarR_2"/>
    <property type="match status" value="1"/>
</dbReference>
<dbReference type="PROSITE" id="PS50995">
    <property type="entry name" value="HTH_MARR_2"/>
    <property type="match status" value="1"/>
</dbReference>
<gene>
    <name evidence="5" type="ORF">KHM83_13325</name>
</gene>
<keyword evidence="6" id="KW-1185">Reference proteome</keyword>
<protein>
    <submittedName>
        <fullName evidence="5">MarR family transcriptional regulator</fullName>
    </submittedName>
</protein>
<accession>A0ABS5PTI9</accession>
<comment type="caution">
    <text evidence="5">The sequence shown here is derived from an EMBL/GenBank/DDBJ whole genome shotgun (WGS) entry which is preliminary data.</text>
</comment>
<dbReference type="RefSeq" id="WP_213237522.1">
    <property type="nucleotide sequence ID" value="NZ_JAHBCL010000023.1"/>
</dbReference>
<dbReference type="Gene3D" id="1.10.10.10">
    <property type="entry name" value="Winged helix-like DNA-binding domain superfamily/Winged helix DNA-binding domain"/>
    <property type="match status" value="1"/>
</dbReference>
<dbReference type="Proteomes" id="UP000746471">
    <property type="component" value="Unassembled WGS sequence"/>
</dbReference>
<name>A0ABS5PTI9_9FIRM</name>
<evidence type="ECO:0000313" key="6">
    <source>
        <dbReference type="Proteomes" id="UP000746471"/>
    </source>
</evidence>
<dbReference type="InterPro" id="IPR000835">
    <property type="entry name" value="HTH_MarR-typ"/>
</dbReference>
<reference evidence="5 6" key="1">
    <citation type="submission" date="2021-05" db="EMBL/GenBank/DDBJ databases">
        <title>Fusibacter ferrireducens sp. nov., an anaerobic, sulfur- and Fe-reducing bacterium isolated from the mangrove sediment.</title>
        <authorList>
            <person name="Qiu D."/>
        </authorList>
    </citation>
    <scope>NUCLEOTIDE SEQUENCE [LARGE SCALE GENOMIC DNA]</scope>
    <source>
        <strain evidence="5 6">DSM 12116</strain>
    </source>
</reference>
<sequence>MNTNLTSIHISVDDLVAKSEILYRFVDLFSDYEDTPRDYGTGAVISMTEVHTLAAIDANPGITTTGLAEMFNYTKSAISQTVSKLVADEYVLRVTDKQSPRQKQIFVTMKGKQLCNAHQAFDVNALTKTYNYLLRDCTEDEIESFYKVLAVYNNIMEAGRKKRMRNNKNSDK</sequence>
<evidence type="ECO:0000256" key="2">
    <source>
        <dbReference type="ARBA" id="ARBA00023125"/>
    </source>
</evidence>
<evidence type="ECO:0000256" key="1">
    <source>
        <dbReference type="ARBA" id="ARBA00023015"/>
    </source>
</evidence>
<feature type="domain" description="HTH marR-type" evidence="4">
    <location>
        <begin position="18"/>
        <end position="154"/>
    </location>
</feature>
<keyword evidence="1" id="KW-0805">Transcription regulation</keyword>
<dbReference type="InterPro" id="IPR052067">
    <property type="entry name" value="Metal_resp_HTH_trans_reg"/>
</dbReference>
<evidence type="ECO:0000256" key="3">
    <source>
        <dbReference type="ARBA" id="ARBA00023163"/>
    </source>
</evidence>
<proteinExistence type="predicted"/>
<dbReference type="PANTHER" id="PTHR35790:SF4">
    <property type="entry name" value="HTH-TYPE TRANSCRIPTIONAL REGULATOR PCHR"/>
    <property type="match status" value="1"/>
</dbReference>
<dbReference type="PANTHER" id="PTHR35790">
    <property type="entry name" value="HTH-TYPE TRANSCRIPTIONAL REGULATOR PCHR"/>
    <property type="match status" value="1"/>
</dbReference>
<evidence type="ECO:0000313" key="5">
    <source>
        <dbReference type="EMBL" id="MBS7527661.1"/>
    </source>
</evidence>
<dbReference type="InterPro" id="IPR036388">
    <property type="entry name" value="WH-like_DNA-bd_sf"/>
</dbReference>
<keyword evidence="2" id="KW-0238">DNA-binding</keyword>
<organism evidence="5 6">
    <name type="scientific">Fusibacter paucivorans</name>
    <dbReference type="NCBI Taxonomy" id="76009"/>
    <lineage>
        <taxon>Bacteria</taxon>
        <taxon>Bacillati</taxon>
        <taxon>Bacillota</taxon>
        <taxon>Clostridia</taxon>
        <taxon>Eubacteriales</taxon>
        <taxon>Eubacteriales Family XII. Incertae Sedis</taxon>
        <taxon>Fusibacter</taxon>
    </lineage>
</organism>
<dbReference type="SMART" id="SM00347">
    <property type="entry name" value="HTH_MARR"/>
    <property type="match status" value="1"/>
</dbReference>
<keyword evidence="3" id="KW-0804">Transcription</keyword>
<dbReference type="EMBL" id="JAHBCL010000023">
    <property type="protein sequence ID" value="MBS7527661.1"/>
    <property type="molecule type" value="Genomic_DNA"/>
</dbReference>
<dbReference type="InterPro" id="IPR036390">
    <property type="entry name" value="WH_DNA-bd_sf"/>
</dbReference>
<dbReference type="SUPFAM" id="SSF46785">
    <property type="entry name" value="Winged helix' DNA-binding domain"/>
    <property type="match status" value="1"/>
</dbReference>